<name>A0A418NNH7_9SPHN</name>
<comment type="caution">
    <text evidence="3">The sequence shown here is derived from an EMBL/GenBank/DDBJ whole genome shotgun (WGS) entry which is preliminary data.</text>
</comment>
<dbReference type="OrthoDB" id="9801841at2"/>
<dbReference type="EMBL" id="QXFL01000013">
    <property type="protein sequence ID" value="RIV82867.1"/>
    <property type="molecule type" value="Genomic_DNA"/>
</dbReference>
<organism evidence="3 4">
    <name type="scientific">Aurantiacibacter zhengii</name>
    <dbReference type="NCBI Taxonomy" id="2307003"/>
    <lineage>
        <taxon>Bacteria</taxon>
        <taxon>Pseudomonadati</taxon>
        <taxon>Pseudomonadota</taxon>
        <taxon>Alphaproteobacteria</taxon>
        <taxon>Sphingomonadales</taxon>
        <taxon>Erythrobacteraceae</taxon>
        <taxon>Aurantiacibacter</taxon>
    </lineage>
</organism>
<evidence type="ECO:0000313" key="4">
    <source>
        <dbReference type="Proteomes" id="UP000286576"/>
    </source>
</evidence>
<feature type="domain" description="PPM-type phosphatase" evidence="2">
    <location>
        <begin position="6"/>
        <end position="238"/>
    </location>
</feature>
<dbReference type="AlphaFoldDB" id="A0A418NNH7"/>
<dbReference type="RefSeq" id="WP_119588166.1">
    <property type="nucleotide sequence ID" value="NZ_CAWODQ010000005.1"/>
</dbReference>
<keyword evidence="4" id="KW-1185">Reference proteome</keyword>
<evidence type="ECO:0000259" key="2">
    <source>
        <dbReference type="PROSITE" id="PS51746"/>
    </source>
</evidence>
<dbReference type="CDD" id="cd00143">
    <property type="entry name" value="PP2Cc"/>
    <property type="match status" value="1"/>
</dbReference>
<sequence>MTFRIRSAGMSDPGLKRPANEDSMLIDDDHSLWVVADGMGGHKNGAFASSQAVGCLAELTFEEDFDAALQRTADCIYAANQQIWNAEGGSEARGTMGTTIVSLLIRGQRFAILWVGDSRAYIYRRGGLFRLSTDHTHVQDLVDQGMLEPSEAEHHPMAHVLSRALGVQETVQVDIVEDTLEPGDIFLLCSDGLTGPVSEGTIREIVSANPPGEAVDKLIEAAHANGAPDNVSVALVAVESDS</sequence>
<dbReference type="Proteomes" id="UP000286576">
    <property type="component" value="Unassembled WGS sequence"/>
</dbReference>
<dbReference type="SUPFAM" id="SSF81606">
    <property type="entry name" value="PP2C-like"/>
    <property type="match status" value="1"/>
</dbReference>
<dbReference type="SMART" id="SM00332">
    <property type="entry name" value="PP2Cc"/>
    <property type="match status" value="1"/>
</dbReference>
<protein>
    <submittedName>
        <fullName evidence="3">Serine/threonine-protein phosphatase</fullName>
    </submittedName>
</protein>
<gene>
    <name evidence="3" type="ORF">D2V07_17310</name>
</gene>
<dbReference type="InterPro" id="IPR001932">
    <property type="entry name" value="PPM-type_phosphatase-like_dom"/>
</dbReference>
<proteinExistence type="predicted"/>
<dbReference type="Pfam" id="PF13672">
    <property type="entry name" value="PP2C_2"/>
    <property type="match status" value="1"/>
</dbReference>
<dbReference type="Gene3D" id="3.60.40.10">
    <property type="entry name" value="PPM-type phosphatase domain"/>
    <property type="match status" value="1"/>
</dbReference>
<feature type="region of interest" description="Disordered" evidence="1">
    <location>
        <begin position="1"/>
        <end position="20"/>
    </location>
</feature>
<dbReference type="InterPro" id="IPR036457">
    <property type="entry name" value="PPM-type-like_dom_sf"/>
</dbReference>
<reference evidence="3 4" key="1">
    <citation type="submission" date="2018-08" db="EMBL/GenBank/DDBJ databases">
        <title>Erythrobacter zhengii sp.nov., a bacterium isolated from deep-sea sediment.</title>
        <authorList>
            <person name="Fang C."/>
            <person name="Wu Y.-H."/>
            <person name="Sun C."/>
            <person name="Wang H."/>
            <person name="Cheng H."/>
            <person name="Meng F.-X."/>
            <person name="Wang C.-S."/>
            <person name="Xu X.-W."/>
        </authorList>
    </citation>
    <scope>NUCLEOTIDE SEQUENCE [LARGE SCALE GENOMIC DNA]</scope>
    <source>
        <strain evidence="3 4">V18</strain>
    </source>
</reference>
<dbReference type="PANTHER" id="PTHR47992">
    <property type="entry name" value="PROTEIN PHOSPHATASE"/>
    <property type="match status" value="1"/>
</dbReference>
<dbReference type="InterPro" id="IPR015655">
    <property type="entry name" value="PP2C"/>
</dbReference>
<evidence type="ECO:0000313" key="3">
    <source>
        <dbReference type="EMBL" id="RIV82867.1"/>
    </source>
</evidence>
<accession>A0A418NNH7</accession>
<dbReference type="GO" id="GO:0004722">
    <property type="term" value="F:protein serine/threonine phosphatase activity"/>
    <property type="evidence" value="ECO:0007669"/>
    <property type="project" value="InterPro"/>
</dbReference>
<dbReference type="PROSITE" id="PS51746">
    <property type="entry name" value="PPM_2"/>
    <property type="match status" value="1"/>
</dbReference>
<dbReference type="SMART" id="SM00331">
    <property type="entry name" value="PP2C_SIG"/>
    <property type="match status" value="1"/>
</dbReference>
<evidence type="ECO:0000256" key="1">
    <source>
        <dbReference type="SAM" id="MobiDB-lite"/>
    </source>
</evidence>